<proteinExistence type="predicted"/>
<accession>A0ABW2KXZ4</accession>
<gene>
    <name evidence="1" type="ORF">ACFQPS_17310</name>
</gene>
<protein>
    <recommendedName>
        <fullName evidence="3">N-acetylglucosaminyltransferase</fullName>
    </recommendedName>
</protein>
<dbReference type="PANTHER" id="PTHR12224:SF0">
    <property type="entry name" value="BETA-1,4-MANNOSYL-GLYCOPROTEIN 4-BETA-N-ACETYLGLUCOSAMINYLTRANSFERASE"/>
    <property type="match status" value="1"/>
</dbReference>
<keyword evidence="2" id="KW-1185">Reference proteome</keyword>
<organism evidence="1 2">
    <name type="scientific">Rhodocista pekingensis</name>
    <dbReference type="NCBI Taxonomy" id="201185"/>
    <lineage>
        <taxon>Bacteria</taxon>
        <taxon>Pseudomonadati</taxon>
        <taxon>Pseudomonadota</taxon>
        <taxon>Alphaproteobacteria</taxon>
        <taxon>Rhodospirillales</taxon>
        <taxon>Azospirillaceae</taxon>
        <taxon>Rhodocista</taxon>
    </lineage>
</organism>
<evidence type="ECO:0008006" key="3">
    <source>
        <dbReference type="Google" id="ProtNLM"/>
    </source>
</evidence>
<dbReference type="EMBL" id="JBHTCM010000024">
    <property type="protein sequence ID" value="MFC7334927.1"/>
    <property type="molecule type" value="Genomic_DNA"/>
</dbReference>
<comment type="caution">
    <text evidence="1">The sequence shown here is derived from an EMBL/GenBank/DDBJ whole genome shotgun (WGS) entry which is preliminary data.</text>
</comment>
<dbReference type="InterPro" id="IPR006813">
    <property type="entry name" value="Glyco_trans_17"/>
</dbReference>
<name>A0ABW2KXZ4_9PROT</name>
<dbReference type="PANTHER" id="PTHR12224">
    <property type="entry name" value="BETA-1,4-MANNOSYL-GLYCOPROTEIN BETA-1,4-N-ACETYLGLUCOSAMINYL-TRANSFERASE"/>
    <property type="match status" value="1"/>
</dbReference>
<evidence type="ECO:0000313" key="2">
    <source>
        <dbReference type="Proteomes" id="UP001596456"/>
    </source>
</evidence>
<evidence type="ECO:0000313" key="1">
    <source>
        <dbReference type="EMBL" id="MFC7334927.1"/>
    </source>
</evidence>
<dbReference type="Proteomes" id="UP001596456">
    <property type="component" value="Unassembled WGS sequence"/>
</dbReference>
<reference evidence="2" key="1">
    <citation type="journal article" date="2019" name="Int. J. Syst. Evol. Microbiol.">
        <title>The Global Catalogue of Microorganisms (GCM) 10K type strain sequencing project: providing services to taxonomists for standard genome sequencing and annotation.</title>
        <authorList>
            <consortium name="The Broad Institute Genomics Platform"/>
            <consortium name="The Broad Institute Genome Sequencing Center for Infectious Disease"/>
            <person name="Wu L."/>
            <person name="Ma J."/>
        </authorList>
    </citation>
    <scope>NUCLEOTIDE SEQUENCE [LARGE SCALE GENOMIC DNA]</scope>
    <source>
        <strain evidence="2">CGMCC 1.16275</strain>
    </source>
</reference>
<dbReference type="RefSeq" id="WP_377360467.1">
    <property type="nucleotide sequence ID" value="NZ_JBHTCM010000024.1"/>
</dbReference>
<dbReference type="Pfam" id="PF04724">
    <property type="entry name" value="Glyco_transf_17"/>
    <property type="match status" value="1"/>
</dbReference>
<sequence>MPRLIDCFIFFNELDVLDIRLRELAGVVDRFVLVEATHSFRGRPKDLVFAANRARFAPYLDRITHVVVDDMPCDPDPWVNERFQRNAIARGLHDAAPDDIVVVSDVDEIPRASVLAELRGTRFETAGLRMRLYYVRLNYQNLVGIASHALWSVAQPFGRFRSAQAARDLRPALDAADGALPPGHLVLPDAGWHFSYLGDRERILDKVRNFSHAEIDTAALEALDIDGLMRSGTDLLGRGGMVWGVVPAGHGLPDAVVADPDRYAALLAPCDPADLDRTLMRAVVGAEALRRAEEDAPLLTVMRRRLRRWRSLAGLPALG</sequence>